<dbReference type="PANTHER" id="PTHR43364">
    <property type="entry name" value="NADH-SPECIFIC METHYLGLYOXAL REDUCTASE-RELATED"/>
    <property type="match status" value="1"/>
</dbReference>
<accession>A0ABW1SJY6</accession>
<gene>
    <name evidence="2" type="ORF">ACFP1L_06625</name>
</gene>
<keyword evidence="3" id="KW-1185">Reference proteome</keyword>
<evidence type="ECO:0000313" key="3">
    <source>
        <dbReference type="Proteomes" id="UP001596171"/>
    </source>
</evidence>
<feature type="domain" description="NADP-dependent oxidoreductase" evidence="1">
    <location>
        <begin position="15"/>
        <end position="312"/>
    </location>
</feature>
<sequence length="326" mass="35826">MKYTQLGKTGMRVSRLVLGTMNFGTRTDEATADAIMDRALELGINFFDTANEYGGSGHHGRTEEIVGRWFAQGNHRREKVILATKFYNDMENELDGPNDAPGVSAYKLYRSLDASLARLQTDHIELYQMHHIDHTANWDELFQAYENVMAQGKVYYAGSSNFGARHLAFAAVAAEKRHFLGLVSEQHLYNLTQRLPELELLPTARDLGMGVIVWSPLASGLLADHALTVKTGRRAEKAAKLSPAQRQQFEAYEALCQSLGESASNVALAWLLQNPAITAPIIGPSSVAQLEDAVHAVEIELSPETLAKLDDIFPGPGGSAPEAYAW</sequence>
<dbReference type="EMBL" id="JBHSSE010000016">
    <property type="protein sequence ID" value="MFC6201544.1"/>
    <property type="molecule type" value="Genomic_DNA"/>
</dbReference>
<dbReference type="Gene3D" id="3.20.20.100">
    <property type="entry name" value="NADP-dependent oxidoreductase domain"/>
    <property type="match status" value="1"/>
</dbReference>
<dbReference type="RefSeq" id="WP_137615184.1">
    <property type="nucleotide sequence ID" value="NZ_BJDI01000002.1"/>
</dbReference>
<dbReference type="InterPro" id="IPR050523">
    <property type="entry name" value="AKR_Detox_Biosynth"/>
</dbReference>
<comment type="caution">
    <text evidence="2">The sequence shown here is derived from an EMBL/GenBank/DDBJ whole genome shotgun (WGS) entry which is preliminary data.</text>
</comment>
<reference evidence="3" key="1">
    <citation type="journal article" date="2019" name="Int. J. Syst. Evol. Microbiol.">
        <title>The Global Catalogue of Microorganisms (GCM) 10K type strain sequencing project: providing services to taxonomists for standard genome sequencing and annotation.</title>
        <authorList>
            <consortium name="The Broad Institute Genomics Platform"/>
            <consortium name="The Broad Institute Genome Sequencing Center for Infectious Disease"/>
            <person name="Wu L."/>
            <person name="Ma J."/>
        </authorList>
    </citation>
    <scope>NUCLEOTIDE SEQUENCE [LARGE SCALE GENOMIC DNA]</scope>
    <source>
        <strain evidence="3">CCM 8930</strain>
    </source>
</reference>
<name>A0ABW1SJY6_9LACO</name>
<dbReference type="InterPro" id="IPR023210">
    <property type="entry name" value="NADP_OxRdtase_dom"/>
</dbReference>
<dbReference type="InterPro" id="IPR036812">
    <property type="entry name" value="NAD(P)_OxRdtase_dom_sf"/>
</dbReference>
<dbReference type="Pfam" id="PF00248">
    <property type="entry name" value="Aldo_ket_red"/>
    <property type="match status" value="1"/>
</dbReference>
<evidence type="ECO:0000259" key="1">
    <source>
        <dbReference type="Pfam" id="PF00248"/>
    </source>
</evidence>
<organism evidence="2 3">
    <name type="scientific">Lactiplantibacillus nangangensis</name>
    <dbReference type="NCBI Taxonomy" id="2559917"/>
    <lineage>
        <taxon>Bacteria</taxon>
        <taxon>Bacillati</taxon>
        <taxon>Bacillota</taxon>
        <taxon>Bacilli</taxon>
        <taxon>Lactobacillales</taxon>
        <taxon>Lactobacillaceae</taxon>
        <taxon>Lactiplantibacillus</taxon>
    </lineage>
</organism>
<dbReference type="SUPFAM" id="SSF51430">
    <property type="entry name" value="NAD(P)-linked oxidoreductase"/>
    <property type="match status" value="1"/>
</dbReference>
<dbReference type="Proteomes" id="UP001596171">
    <property type="component" value="Unassembled WGS sequence"/>
</dbReference>
<proteinExistence type="predicted"/>
<protein>
    <submittedName>
        <fullName evidence="2">Aldo/keto reductase</fullName>
    </submittedName>
</protein>
<evidence type="ECO:0000313" key="2">
    <source>
        <dbReference type="EMBL" id="MFC6201544.1"/>
    </source>
</evidence>
<dbReference type="PANTHER" id="PTHR43364:SF5">
    <property type="entry name" value="REDUCTASE"/>
    <property type="match status" value="1"/>
</dbReference>